<accession>A0A9W8IDW4</accession>
<evidence type="ECO:0000313" key="4">
    <source>
        <dbReference type="Proteomes" id="UP001139887"/>
    </source>
</evidence>
<feature type="transmembrane region" description="Helical" evidence="1">
    <location>
        <begin position="209"/>
        <end position="229"/>
    </location>
</feature>
<feature type="transmembrane region" description="Helical" evidence="1">
    <location>
        <begin position="124"/>
        <end position="153"/>
    </location>
</feature>
<dbReference type="OrthoDB" id="5553410at2759"/>
<evidence type="ECO:0000256" key="1">
    <source>
        <dbReference type="SAM" id="Phobius"/>
    </source>
</evidence>
<comment type="caution">
    <text evidence="3">The sequence shown here is derived from an EMBL/GenBank/DDBJ whole genome shotgun (WGS) entry which is preliminary data.</text>
</comment>
<name>A0A9W8IDW4_9FUNG</name>
<dbReference type="Proteomes" id="UP001139887">
    <property type="component" value="Unassembled WGS sequence"/>
</dbReference>
<feature type="domain" description="DUF2470" evidence="2">
    <location>
        <begin position="22"/>
        <end position="66"/>
    </location>
</feature>
<keyword evidence="1" id="KW-0472">Membrane</keyword>
<keyword evidence="4" id="KW-1185">Reference proteome</keyword>
<proteinExistence type="predicted"/>
<feature type="transmembrane region" description="Helical" evidence="1">
    <location>
        <begin position="173"/>
        <end position="197"/>
    </location>
</feature>
<keyword evidence="1" id="KW-0812">Transmembrane</keyword>
<organism evidence="3 4">
    <name type="scientific">Coemansia brasiliensis</name>
    <dbReference type="NCBI Taxonomy" id="2650707"/>
    <lineage>
        <taxon>Eukaryota</taxon>
        <taxon>Fungi</taxon>
        <taxon>Fungi incertae sedis</taxon>
        <taxon>Zoopagomycota</taxon>
        <taxon>Kickxellomycotina</taxon>
        <taxon>Kickxellomycetes</taxon>
        <taxon>Kickxellales</taxon>
        <taxon>Kickxellaceae</taxon>
        <taxon>Coemansia</taxon>
    </lineage>
</organism>
<sequence>MQQIHRKRPTRAKLSSQDEAKLKAQLNTTYSQDILLIAQHFGNQHAAYKAQITDITSSSLTIEWEYKTNMVQKDEMQFALRDFEGPLSVIQEVSDLVAEAAAALGKTEESKLVSDKKMLDKKRLVDFSFVLPSVNVMAGVVLGLLLLGYLAFVHKLHPWLQPVRLVVSQSTCYYIFVICIGLHVFEACAVCAVCELIKTFQPQQMSTKTQLQWTVGGVLFGMFCLHTFMAKVARQFALAEGMAARQR</sequence>
<gene>
    <name evidence="3" type="ORF">IWW36_000323</name>
</gene>
<dbReference type="Pfam" id="PF10615">
    <property type="entry name" value="DUF2470"/>
    <property type="match status" value="1"/>
</dbReference>
<reference evidence="3" key="1">
    <citation type="submission" date="2022-07" db="EMBL/GenBank/DDBJ databases">
        <title>Phylogenomic reconstructions and comparative analyses of Kickxellomycotina fungi.</title>
        <authorList>
            <person name="Reynolds N.K."/>
            <person name="Stajich J.E."/>
            <person name="Barry K."/>
            <person name="Grigoriev I.V."/>
            <person name="Crous P."/>
            <person name="Smith M.E."/>
        </authorList>
    </citation>
    <scope>NUCLEOTIDE SEQUENCE</scope>
    <source>
        <strain evidence="3">NRRL 1566</strain>
    </source>
</reference>
<evidence type="ECO:0000259" key="2">
    <source>
        <dbReference type="Pfam" id="PF10615"/>
    </source>
</evidence>
<dbReference type="InterPro" id="IPR019595">
    <property type="entry name" value="DUF2470"/>
</dbReference>
<protein>
    <recommendedName>
        <fullName evidence="2">DUF2470 domain-containing protein</fullName>
    </recommendedName>
</protein>
<evidence type="ECO:0000313" key="3">
    <source>
        <dbReference type="EMBL" id="KAJ2852436.1"/>
    </source>
</evidence>
<dbReference type="EMBL" id="JANBUW010000003">
    <property type="protein sequence ID" value="KAJ2852436.1"/>
    <property type="molecule type" value="Genomic_DNA"/>
</dbReference>
<keyword evidence="1" id="KW-1133">Transmembrane helix</keyword>
<dbReference type="AlphaFoldDB" id="A0A9W8IDW4"/>